<evidence type="ECO:0000313" key="2">
    <source>
        <dbReference type="Proteomes" id="UP000054481"/>
    </source>
</evidence>
<dbReference type="CDD" id="cd04301">
    <property type="entry name" value="NAT_SF"/>
    <property type="match status" value="1"/>
</dbReference>
<accession>A0A0F7ZPS7</accession>
<sequence length="219" mass="24717">MPPIHIRPASTALDDGLRLLQNFDSQLPWLSSIGSSAQWGASTRSDREDVRAEYRGKVERSERGWDDPWTRDWVRAYVAEVQVKREDLSPELLELAIENTTDTVRLPVAGMVLQGRSSEYVRGLVPENDDGDPFVYLLYLLSDRRTGELGKGAGAALIAHARDETRKLGFGRLCVDCWRGNDSKLVQYYEQQGFKVLGHFDAEEKGACSWQGTVLEMRL</sequence>
<dbReference type="InterPro" id="IPR016181">
    <property type="entry name" value="Acyl_CoA_acyltransferase"/>
</dbReference>
<dbReference type="SUPFAM" id="SSF55729">
    <property type="entry name" value="Acyl-CoA N-acyltransferases (Nat)"/>
    <property type="match status" value="1"/>
</dbReference>
<dbReference type="OrthoDB" id="2821191at2759"/>
<proteinExistence type="predicted"/>
<keyword evidence="2" id="KW-1185">Reference proteome</keyword>
<dbReference type="Gene3D" id="3.40.630.30">
    <property type="match status" value="1"/>
</dbReference>
<dbReference type="Proteomes" id="UP000054481">
    <property type="component" value="Unassembled WGS sequence"/>
</dbReference>
<dbReference type="EMBL" id="KQ030513">
    <property type="protein sequence ID" value="KJZ76020.1"/>
    <property type="molecule type" value="Genomic_DNA"/>
</dbReference>
<dbReference type="AlphaFoldDB" id="A0A0F7ZPS7"/>
<evidence type="ECO:0000313" key="1">
    <source>
        <dbReference type="EMBL" id="KJZ76020.1"/>
    </source>
</evidence>
<protein>
    <recommendedName>
        <fullName evidence="3">N-acetyltransferase domain-containing protein</fullName>
    </recommendedName>
</protein>
<gene>
    <name evidence="1" type="ORF">HIM_04476</name>
</gene>
<organism evidence="1 2">
    <name type="scientific">Hirsutella minnesotensis 3608</name>
    <dbReference type="NCBI Taxonomy" id="1043627"/>
    <lineage>
        <taxon>Eukaryota</taxon>
        <taxon>Fungi</taxon>
        <taxon>Dikarya</taxon>
        <taxon>Ascomycota</taxon>
        <taxon>Pezizomycotina</taxon>
        <taxon>Sordariomycetes</taxon>
        <taxon>Hypocreomycetidae</taxon>
        <taxon>Hypocreales</taxon>
        <taxon>Ophiocordycipitaceae</taxon>
        <taxon>Hirsutella</taxon>
    </lineage>
</organism>
<evidence type="ECO:0008006" key="3">
    <source>
        <dbReference type="Google" id="ProtNLM"/>
    </source>
</evidence>
<name>A0A0F7ZPS7_9HYPO</name>
<reference evidence="1 2" key="1">
    <citation type="journal article" date="2014" name="Genome Biol. Evol.">
        <title>Comparative genomics and transcriptomics analyses reveal divergent lifestyle features of nematode endoparasitic fungus Hirsutella minnesotensis.</title>
        <authorList>
            <person name="Lai Y."/>
            <person name="Liu K."/>
            <person name="Zhang X."/>
            <person name="Zhang X."/>
            <person name="Li K."/>
            <person name="Wang N."/>
            <person name="Shu C."/>
            <person name="Wu Y."/>
            <person name="Wang C."/>
            <person name="Bushley K.E."/>
            <person name="Xiang M."/>
            <person name="Liu X."/>
        </authorList>
    </citation>
    <scope>NUCLEOTIDE SEQUENCE [LARGE SCALE GENOMIC DNA]</scope>
    <source>
        <strain evidence="1 2">3608</strain>
    </source>
</reference>